<keyword evidence="1" id="KW-0732">Signal</keyword>
<protein>
    <recommendedName>
        <fullName evidence="4">DUF1036 domain-containing protein</fullName>
    </recommendedName>
</protein>
<dbReference type="RefSeq" id="WP_150950116.1">
    <property type="nucleotide sequence ID" value="NZ_VCMV01000081.1"/>
</dbReference>
<evidence type="ECO:0008006" key="4">
    <source>
        <dbReference type="Google" id="ProtNLM"/>
    </source>
</evidence>
<proteinExistence type="predicted"/>
<accession>A0A5N3P323</accession>
<feature type="chain" id="PRO_5024292702" description="DUF1036 domain-containing protein" evidence="1">
    <location>
        <begin position="20"/>
        <end position="143"/>
    </location>
</feature>
<dbReference type="OrthoDB" id="9808546at2"/>
<evidence type="ECO:0000313" key="2">
    <source>
        <dbReference type="EMBL" id="KAB0264120.1"/>
    </source>
</evidence>
<evidence type="ECO:0000256" key="1">
    <source>
        <dbReference type="SAM" id="SignalP"/>
    </source>
</evidence>
<dbReference type="EMBL" id="VCMV01000081">
    <property type="protein sequence ID" value="KAB0264120.1"/>
    <property type="molecule type" value="Genomic_DNA"/>
</dbReference>
<comment type="caution">
    <text evidence="2">The sequence shown here is derived from an EMBL/GenBank/DDBJ whole genome shotgun (WGS) entry which is preliminary data.</text>
</comment>
<evidence type="ECO:0000313" key="3">
    <source>
        <dbReference type="Proteomes" id="UP000325684"/>
    </source>
</evidence>
<reference evidence="2 3" key="1">
    <citation type="journal article" date="2019" name="Microorganisms">
        <title>Genome Insights into the Novel Species Microvirga brassicacearum, a Rapeseed Endophyte with Biotechnological Potential.</title>
        <authorList>
            <person name="Jimenez-Gomez A."/>
            <person name="Saati-Santamaria Z."/>
            <person name="Igual J.M."/>
            <person name="Rivas R."/>
            <person name="Mateos P.F."/>
            <person name="Garcia-Fraile P."/>
        </authorList>
    </citation>
    <scope>NUCLEOTIDE SEQUENCE [LARGE SCALE GENOMIC DNA]</scope>
    <source>
        <strain evidence="2 3">CDVBN77</strain>
    </source>
</reference>
<name>A0A5N3P323_9HYPH</name>
<dbReference type="Proteomes" id="UP000325684">
    <property type="component" value="Unassembled WGS sequence"/>
</dbReference>
<keyword evidence="3" id="KW-1185">Reference proteome</keyword>
<feature type="signal peptide" evidence="1">
    <location>
        <begin position="1"/>
        <end position="19"/>
    </location>
</feature>
<organism evidence="2 3">
    <name type="scientific">Microvirga brassicacearum</name>
    <dbReference type="NCBI Taxonomy" id="2580413"/>
    <lineage>
        <taxon>Bacteria</taxon>
        <taxon>Pseudomonadati</taxon>
        <taxon>Pseudomonadota</taxon>
        <taxon>Alphaproteobacteria</taxon>
        <taxon>Hyphomicrobiales</taxon>
        <taxon>Methylobacteriaceae</taxon>
        <taxon>Microvirga</taxon>
    </lineage>
</organism>
<dbReference type="AlphaFoldDB" id="A0A5N3P323"/>
<gene>
    <name evidence="2" type="ORF">FEZ63_24745</name>
</gene>
<sequence>MKWLAALVSCVLLSAPVLASEITPAERRDHSFDAAIPACSDAMVLSDISWRFQTREGRFWNSDLTIVGFENIRETAWRPWGLEHLPRRFCSGTVLVSDGYKRKIEFSVRDGLGFLGTGWGTEWCVAGLDRHYAYAPQCKQAAP</sequence>